<feature type="transmembrane region" description="Helical" evidence="2">
    <location>
        <begin position="20"/>
        <end position="43"/>
    </location>
</feature>
<feature type="compositionally biased region" description="Low complexity" evidence="1">
    <location>
        <begin position="82"/>
        <end position="96"/>
    </location>
</feature>
<dbReference type="AlphaFoldDB" id="A0A8J7GGS7"/>
<organism evidence="3 4">
    <name type="scientific">Longispora fulva</name>
    <dbReference type="NCBI Taxonomy" id="619741"/>
    <lineage>
        <taxon>Bacteria</taxon>
        <taxon>Bacillati</taxon>
        <taxon>Actinomycetota</taxon>
        <taxon>Actinomycetes</taxon>
        <taxon>Micromonosporales</taxon>
        <taxon>Micromonosporaceae</taxon>
        <taxon>Longispora</taxon>
    </lineage>
</organism>
<name>A0A8J7GGS7_9ACTN</name>
<evidence type="ECO:0000256" key="2">
    <source>
        <dbReference type="SAM" id="Phobius"/>
    </source>
</evidence>
<sequence length="96" mass="10267">MSIPDRVCSASSAWSRPDRLLVGLTGGALLGLVGVLMAVPVAAADKVVYDDHRDRAHLLDVDDQPDDEKTPPDSLVRRATDRAAATTRSRRTTAGE</sequence>
<evidence type="ECO:0000256" key="1">
    <source>
        <dbReference type="SAM" id="MobiDB-lite"/>
    </source>
</evidence>
<dbReference type="EMBL" id="JADOUF010000001">
    <property type="protein sequence ID" value="MBG6134069.1"/>
    <property type="molecule type" value="Genomic_DNA"/>
</dbReference>
<keyword evidence="2" id="KW-0812">Transmembrane</keyword>
<evidence type="ECO:0000313" key="4">
    <source>
        <dbReference type="Proteomes" id="UP000622552"/>
    </source>
</evidence>
<dbReference type="Proteomes" id="UP000622552">
    <property type="component" value="Unassembled WGS sequence"/>
</dbReference>
<accession>A0A8J7GGS7</accession>
<feature type="region of interest" description="Disordered" evidence="1">
    <location>
        <begin position="59"/>
        <end position="96"/>
    </location>
</feature>
<dbReference type="RefSeq" id="WP_197001350.1">
    <property type="nucleotide sequence ID" value="NZ_BONS01000026.1"/>
</dbReference>
<proteinExistence type="predicted"/>
<keyword evidence="4" id="KW-1185">Reference proteome</keyword>
<comment type="caution">
    <text evidence="3">The sequence shown here is derived from an EMBL/GenBank/DDBJ whole genome shotgun (WGS) entry which is preliminary data.</text>
</comment>
<feature type="compositionally biased region" description="Basic and acidic residues" evidence="1">
    <location>
        <begin position="67"/>
        <end position="81"/>
    </location>
</feature>
<keyword evidence="2" id="KW-1133">Transmembrane helix</keyword>
<keyword evidence="2" id="KW-0472">Membrane</keyword>
<gene>
    <name evidence="3" type="ORF">IW245_000263</name>
</gene>
<protein>
    <submittedName>
        <fullName evidence="3">Uncharacterized protein</fullName>
    </submittedName>
</protein>
<evidence type="ECO:0000313" key="3">
    <source>
        <dbReference type="EMBL" id="MBG6134069.1"/>
    </source>
</evidence>
<reference evidence="3" key="1">
    <citation type="submission" date="2020-11" db="EMBL/GenBank/DDBJ databases">
        <title>Sequencing the genomes of 1000 actinobacteria strains.</title>
        <authorList>
            <person name="Klenk H.-P."/>
        </authorList>
    </citation>
    <scope>NUCLEOTIDE SEQUENCE</scope>
    <source>
        <strain evidence="3">DSM 45356</strain>
    </source>
</reference>